<sequence length="274" mass="32576">MLPQFLNDFINQFSQVFLVTLLICYIITYISIFFLLKNENLKIKFINFLANIFFISGYLYLNKNNIHFLSVTLYLSSSIFFFFLTTKLFLIIHYIFQKITHFFSKSKKKKINLKATRITKEKSSIHSPQRRSSPFGTPQVMTSFGLKVRSKSEVFIAEKLFEKKIEFKYEIPLSAGGKTYYPDFTLYVGNNEIYWEHFGMMSDETYAEKTEIKIKWYKKNFPNKLIWTEESSQLMPQVHDIVEKIAKSKRHPQIHQILKQMHDSKGHASQHRRI</sequence>
<dbReference type="Gene3D" id="3.40.91.30">
    <property type="match status" value="1"/>
</dbReference>
<feature type="transmembrane region" description="Helical" evidence="1">
    <location>
        <begin position="12"/>
        <end position="36"/>
    </location>
</feature>
<feature type="transmembrane region" description="Helical" evidence="1">
    <location>
        <begin position="43"/>
        <end position="61"/>
    </location>
</feature>
<dbReference type="Proteomes" id="UP000437748">
    <property type="component" value="Unassembled WGS sequence"/>
</dbReference>
<keyword evidence="3" id="KW-1185">Reference proteome</keyword>
<feature type="transmembrane region" description="Helical" evidence="1">
    <location>
        <begin position="73"/>
        <end position="96"/>
    </location>
</feature>
<dbReference type="OrthoDB" id="1826980at2"/>
<dbReference type="RefSeq" id="WP_153418142.1">
    <property type="nucleotide sequence ID" value="NZ_WFLM01000001.1"/>
</dbReference>
<comment type="caution">
    <text evidence="2">The sequence shown here is derived from an EMBL/GenBank/DDBJ whole genome shotgun (WGS) entry which is preliminary data.</text>
</comment>
<evidence type="ECO:0000256" key="1">
    <source>
        <dbReference type="SAM" id="Phobius"/>
    </source>
</evidence>
<keyword evidence="1" id="KW-0472">Membrane</keyword>
<gene>
    <name evidence="2" type="ORF">GCL60_01520</name>
</gene>
<keyword evidence="1" id="KW-1133">Transmembrane helix</keyword>
<proteinExistence type="predicted"/>
<reference evidence="2 3" key="1">
    <citation type="submission" date="2019-10" db="EMBL/GenBank/DDBJ databases">
        <title>New species of Slilvanegrellaceae.</title>
        <authorList>
            <person name="Pitt A."/>
            <person name="Hahn M.W."/>
        </authorList>
    </citation>
    <scope>NUCLEOTIDE SEQUENCE [LARGE SCALE GENOMIC DNA]</scope>
    <source>
        <strain evidence="2 3">SP-Ram-0.45-NSY-1</strain>
    </source>
</reference>
<accession>A0A6N6VZB5</accession>
<protein>
    <submittedName>
        <fullName evidence="2">Uncharacterized protein</fullName>
    </submittedName>
</protein>
<name>A0A6N6VZB5_9BACT</name>
<organism evidence="2 3">
    <name type="scientific">Silvanigrella paludirubra</name>
    <dbReference type="NCBI Taxonomy" id="2499159"/>
    <lineage>
        <taxon>Bacteria</taxon>
        <taxon>Pseudomonadati</taxon>
        <taxon>Bdellovibrionota</taxon>
        <taxon>Oligoflexia</taxon>
        <taxon>Silvanigrellales</taxon>
        <taxon>Silvanigrellaceae</taxon>
        <taxon>Silvanigrella</taxon>
    </lineage>
</organism>
<evidence type="ECO:0000313" key="3">
    <source>
        <dbReference type="Proteomes" id="UP000437748"/>
    </source>
</evidence>
<dbReference type="AlphaFoldDB" id="A0A6N6VZB5"/>
<dbReference type="EMBL" id="WFLM01000001">
    <property type="protein sequence ID" value="KAB8040626.1"/>
    <property type="molecule type" value="Genomic_DNA"/>
</dbReference>
<evidence type="ECO:0000313" key="2">
    <source>
        <dbReference type="EMBL" id="KAB8040626.1"/>
    </source>
</evidence>
<keyword evidence="1" id="KW-0812">Transmembrane</keyword>